<protein>
    <submittedName>
        <fullName evidence="1">Hypothetical_protein</fullName>
    </submittedName>
</protein>
<reference evidence="1 2" key="1">
    <citation type="submission" date="2024-07" db="EMBL/GenBank/DDBJ databases">
        <authorList>
            <person name="Akdeniz Z."/>
        </authorList>
    </citation>
    <scope>NUCLEOTIDE SEQUENCE [LARGE SCALE GENOMIC DNA]</scope>
</reference>
<dbReference type="Proteomes" id="UP001642409">
    <property type="component" value="Unassembled WGS sequence"/>
</dbReference>
<dbReference type="EMBL" id="CAXDID020000002">
    <property type="protein sequence ID" value="CAL5970963.1"/>
    <property type="molecule type" value="Genomic_DNA"/>
</dbReference>
<organism evidence="1 2">
    <name type="scientific">Hexamita inflata</name>
    <dbReference type="NCBI Taxonomy" id="28002"/>
    <lineage>
        <taxon>Eukaryota</taxon>
        <taxon>Metamonada</taxon>
        <taxon>Diplomonadida</taxon>
        <taxon>Hexamitidae</taxon>
        <taxon>Hexamitinae</taxon>
        <taxon>Hexamita</taxon>
    </lineage>
</organism>
<evidence type="ECO:0000313" key="2">
    <source>
        <dbReference type="Proteomes" id="UP001642409"/>
    </source>
</evidence>
<evidence type="ECO:0000313" key="1">
    <source>
        <dbReference type="EMBL" id="CAL5970963.1"/>
    </source>
</evidence>
<accession>A0ABP1GI72</accession>
<keyword evidence="2" id="KW-1185">Reference proteome</keyword>
<comment type="caution">
    <text evidence="1">The sequence shown here is derived from an EMBL/GenBank/DDBJ whole genome shotgun (WGS) entry which is preliminary data.</text>
</comment>
<sequence length="218" mass="25523">MLQEFQSLTNVGAKISKRGVIIHISVNDQNMVQSSLSKFVQLKSDLNWERKYHNSALYPVMYLQISLNYVKIIKILLLRFVQMSKYLHWLLCNIVCRMHLMFNSTSENMHRNHSKLALTAQPVLDTIQEDDHEFQEHELESTQQLTRENSYENCQMQIELENAIEARNLIRLTSFEIQTIKRRVNQLLTDMSVLSQRINIIQESQVAIIDIIVGSTDM</sequence>
<name>A0ABP1GI72_9EUKA</name>
<proteinExistence type="predicted"/>
<gene>
    <name evidence="1" type="ORF">HINF_LOCUS903</name>
</gene>